<proteinExistence type="predicted"/>
<evidence type="ECO:0000313" key="2">
    <source>
        <dbReference type="EMBL" id="RDZ28953.1"/>
    </source>
</evidence>
<evidence type="ECO:0000313" key="3">
    <source>
        <dbReference type="Proteomes" id="UP000264492"/>
    </source>
</evidence>
<dbReference type="AlphaFoldDB" id="A0A371K4U3"/>
<protein>
    <submittedName>
        <fullName evidence="2">Uncharacterized protein</fullName>
    </submittedName>
</protein>
<sequence>MTSAAFARAERVGDSMAKQTLDTLVRPIAAMLLVAALAACSRTPTLAELEDFAIEVPELMSSGSQQRDIPPASGRRRCGGWSPSGST</sequence>
<evidence type="ECO:0000256" key="1">
    <source>
        <dbReference type="SAM" id="MobiDB-lite"/>
    </source>
</evidence>
<keyword evidence="3" id="KW-1185">Reference proteome</keyword>
<reference evidence="2 3" key="1">
    <citation type="submission" date="2018-08" db="EMBL/GenBank/DDBJ databases">
        <title>Lysobacter sp. zong2l5, whole genome shotgun sequence.</title>
        <authorList>
            <person name="Zhang X."/>
            <person name="Feng G."/>
            <person name="Zhu H."/>
        </authorList>
    </citation>
    <scope>NUCLEOTIDE SEQUENCE [LARGE SCALE GENOMIC DNA]</scope>
    <source>
        <strain evidence="3">zong2l5</strain>
    </source>
</reference>
<name>A0A371K4U3_9GAMM</name>
<accession>A0A371K4U3</accession>
<comment type="caution">
    <text evidence="2">The sequence shown here is derived from an EMBL/GenBank/DDBJ whole genome shotgun (WGS) entry which is preliminary data.</text>
</comment>
<feature type="region of interest" description="Disordered" evidence="1">
    <location>
        <begin position="60"/>
        <end position="87"/>
    </location>
</feature>
<dbReference type="Proteomes" id="UP000264492">
    <property type="component" value="Unassembled WGS sequence"/>
</dbReference>
<organism evidence="2 3">
    <name type="scientific">Lysobacter silvisoli</name>
    <dbReference type="NCBI Taxonomy" id="2293254"/>
    <lineage>
        <taxon>Bacteria</taxon>
        <taxon>Pseudomonadati</taxon>
        <taxon>Pseudomonadota</taxon>
        <taxon>Gammaproteobacteria</taxon>
        <taxon>Lysobacterales</taxon>
        <taxon>Lysobacteraceae</taxon>
        <taxon>Lysobacter</taxon>
    </lineage>
</organism>
<gene>
    <name evidence="2" type="ORF">DX914_07585</name>
</gene>
<dbReference type="EMBL" id="QTSU01000001">
    <property type="protein sequence ID" value="RDZ28953.1"/>
    <property type="molecule type" value="Genomic_DNA"/>
</dbReference>